<dbReference type="Gene3D" id="1.25.40.20">
    <property type="entry name" value="Ankyrin repeat-containing domain"/>
    <property type="match status" value="1"/>
</dbReference>
<sequence>MYPQESRPSSGYYAHKAELRLGSLRVYPPGCDHTSSRSDTEIDVYPFDFVSREKAVSLEEHLDEQFDSSFTPALYESRILDDVSAPHVGRRWWLRNDRYGAARLWQRYLVYRVLGEKDPKVGRYADIRKAAETLCDLIIKSGNDSPSFHDITEGLCWLALERGTNRPGEKRLWFKVLDLTTRLNATTVEELPDEPFDLSSNPELNLLCAAAYFNQVSVAADILQQNETTCSLTDTRDLFPSPLWIAAFRGHRDGAMIYGDVPFFYNVLFPPSIRPDPPPLSQALIDTDSQYARHMVFDQYLCSTPAIYDFITENFPNLFESDKAMQTRRCNHQATYARHGNLTMLRHLVGTSSKVKPGDNGRHSDPLYQACRSCFEDVLDFLLSREIYVKDEAEVLSVAAKAGSSVIMKKLLEYGKPFDPDELPGAVLTDIIRAENTTMLNLILEKGYTVTEEKRDEAMTVALTRGLTSMVKILEDIRLDI</sequence>
<gene>
    <name evidence="1" type="ORF">CLO192961_LOCUS4271</name>
</gene>
<proteinExistence type="predicted"/>
<accession>A0ABY6TMR7</accession>
<dbReference type="SUPFAM" id="SSF48403">
    <property type="entry name" value="Ankyrin repeat"/>
    <property type="match status" value="1"/>
</dbReference>
<dbReference type="Proteomes" id="UP000766486">
    <property type="component" value="Unassembled WGS sequence"/>
</dbReference>
<evidence type="ECO:0000313" key="2">
    <source>
        <dbReference type="Proteomes" id="UP000766486"/>
    </source>
</evidence>
<keyword evidence="2" id="KW-1185">Reference proteome</keyword>
<organism evidence="1 2">
    <name type="scientific">Bionectria ochroleuca</name>
    <name type="common">Gliocladium roseum</name>
    <dbReference type="NCBI Taxonomy" id="29856"/>
    <lineage>
        <taxon>Eukaryota</taxon>
        <taxon>Fungi</taxon>
        <taxon>Dikarya</taxon>
        <taxon>Ascomycota</taxon>
        <taxon>Pezizomycotina</taxon>
        <taxon>Sordariomycetes</taxon>
        <taxon>Hypocreomycetidae</taxon>
        <taxon>Hypocreales</taxon>
        <taxon>Bionectriaceae</taxon>
        <taxon>Clonostachys</taxon>
    </lineage>
</organism>
<name>A0ABY6TMR7_BIOOC</name>
<reference evidence="1 2" key="1">
    <citation type="submission" date="2019-06" db="EMBL/GenBank/DDBJ databases">
        <authorList>
            <person name="Broberg M."/>
        </authorList>
    </citation>
    <scope>NUCLEOTIDE SEQUENCE [LARGE SCALE GENOMIC DNA]</scope>
</reference>
<comment type="caution">
    <text evidence="1">The sequence shown here is derived from an EMBL/GenBank/DDBJ whole genome shotgun (WGS) entry which is preliminary data.</text>
</comment>
<protein>
    <submittedName>
        <fullName evidence="1">Uncharacterized protein</fullName>
    </submittedName>
</protein>
<dbReference type="InterPro" id="IPR036770">
    <property type="entry name" value="Ankyrin_rpt-contain_sf"/>
</dbReference>
<evidence type="ECO:0000313" key="1">
    <source>
        <dbReference type="EMBL" id="VUC19889.1"/>
    </source>
</evidence>
<dbReference type="EMBL" id="CABFNS010000006">
    <property type="protein sequence ID" value="VUC19889.1"/>
    <property type="molecule type" value="Genomic_DNA"/>
</dbReference>